<evidence type="ECO:0000313" key="1">
    <source>
        <dbReference type="EMBL" id="VAX23828.1"/>
    </source>
</evidence>
<gene>
    <name evidence="1" type="ORF">MNBD_NITROSPINAE04-2587</name>
</gene>
<dbReference type="PANTHER" id="PTHR40660:SF1">
    <property type="entry name" value="5'-PHOSPHATE OXIDASE PUTATIVE DOMAIN-CONTAINING PROTEIN-RELATED"/>
    <property type="match status" value="1"/>
</dbReference>
<dbReference type="Gene3D" id="2.30.110.10">
    <property type="entry name" value="Electron Transport, Fmn-binding Protein, Chain A"/>
    <property type="match status" value="1"/>
</dbReference>
<dbReference type="PANTHER" id="PTHR40660">
    <property type="entry name" value="5'-PHOSPHATE OXIDASE PUTATIVE DOMAIN-CONTAINING PROTEIN-RELATED"/>
    <property type="match status" value="1"/>
</dbReference>
<organism evidence="1">
    <name type="scientific">hydrothermal vent metagenome</name>
    <dbReference type="NCBI Taxonomy" id="652676"/>
    <lineage>
        <taxon>unclassified sequences</taxon>
        <taxon>metagenomes</taxon>
        <taxon>ecological metagenomes</taxon>
    </lineage>
</organism>
<dbReference type="InterPro" id="IPR012349">
    <property type="entry name" value="Split_barrel_FMN-bd"/>
</dbReference>
<protein>
    <recommendedName>
        <fullName evidence="2">Pyridoxamine 5'-phosphate oxidase putative domain-containing protein</fullName>
    </recommendedName>
</protein>
<name>A0A3B1CIL7_9ZZZZ</name>
<sequence>MKLTDEMKNVLKVGSDNSVVTYITTSSCDGSCNVHLQPYTDVYKDEFIFAPDLFAQKTKININENRLAVLTIAHPSEGKTWAFRGPCNLIQWGHPPKFNFHGVTAGDVLEKWGDWGSLESFDSVDDDIKPKAIGQRGVFVLKVEEVYSYKADESGSKIL</sequence>
<dbReference type="AlphaFoldDB" id="A0A3B1CIL7"/>
<reference evidence="1" key="1">
    <citation type="submission" date="2018-06" db="EMBL/GenBank/DDBJ databases">
        <authorList>
            <person name="Zhirakovskaya E."/>
        </authorList>
    </citation>
    <scope>NUCLEOTIDE SEQUENCE</scope>
</reference>
<accession>A0A3B1CIL7</accession>
<evidence type="ECO:0008006" key="2">
    <source>
        <dbReference type="Google" id="ProtNLM"/>
    </source>
</evidence>
<dbReference type="PROSITE" id="PS51257">
    <property type="entry name" value="PROKAR_LIPOPROTEIN"/>
    <property type="match status" value="1"/>
</dbReference>
<dbReference type="EMBL" id="UOGA01000254">
    <property type="protein sequence ID" value="VAX23828.1"/>
    <property type="molecule type" value="Genomic_DNA"/>
</dbReference>
<dbReference type="SUPFAM" id="SSF50475">
    <property type="entry name" value="FMN-binding split barrel"/>
    <property type="match status" value="1"/>
</dbReference>
<proteinExistence type="predicted"/>